<keyword evidence="2" id="KW-1185">Reference proteome</keyword>
<name>A0A1M4ZB29_9BACT</name>
<dbReference type="EMBL" id="FQUO01000005">
    <property type="protein sequence ID" value="SHF15250.1"/>
    <property type="molecule type" value="Genomic_DNA"/>
</dbReference>
<organism evidence="1 2">
    <name type="scientific">Cnuella takakiae</name>
    <dbReference type="NCBI Taxonomy" id="1302690"/>
    <lineage>
        <taxon>Bacteria</taxon>
        <taxon>Pseudomonadati</taxon>
        <taxon>Bacteroidota</taxon>
        <taxon>Chitinophagia</taxon>
        <taxon>Chitinophagales</taxon>
        <taxon>Chitinophagaceae</taxon>
        <taxon>Cnuella</taxon>
    </lineage>
</organism>
<proteinExistence type="predicted"/>
<protein>
    <submittedName>
        <fullName evidence="1">Uncharacterized protein</fullName>
    </submittedName>
</protein>
<sequence>MIRELPAICFKKYIATYEKKNGAKNLGLYSWMAKRYWSQINNLKRGS</sequence>
<accession>A0A1M4ZB29</accession>
<dbReference type="Proteomes" id="UP000184368">
    <property type="component" value="Unassembled WGS sequence"/>
</dbReference>
<gene>
    <name evidence="1" type="ORF">SAMN05444008_105157</name>
</gene>
<dbReference type="AlphaFoldDB" id="A0A1M4ZB29"/>
<reference evidence="1 2" key="1">
    <citation type="submission" date="2016-11" db="EMBL/GenBank/DDBJ databases">
        <authorList>
            <person name="Jaros S."/>
            <person name="Januszkiewicz K."/>
            <person name="Wedrychowicz H."/>
        </authorList>
    </citation>
    <scope>NUCLEOTIDE SEQUENCE [LARGE SCALE GENOMIC DNA]</scope>
    <source>
        <strain evidence="1 2">DSM 26897</strain>
    </source>
</reference>
<evidence type="ECO:0000313" key="1">
    <source>
        <dbReference type="EMBL" id="SHF15250.1"/>
    </source>
</evidence>
<evidence type="ECO:0000313" key="2">
    <source>
        <dbReference type="Proteomes" id="UP000184368"/>
    </source>
</evidence>